<dbReference type="PANTHER" id="PTHR36223">
    <property type="entry name" value="BETA-LACTAMASE-TYPE TRANSPEPTIDASE FOLD DOMAIN CONTAINING PROTEIN"/>
    <property type="match status" value="1"/>
</dbReference>
<feature type="region of interest" description="Disordered" evidence="1">
    <location>
        <begin position="207"/>
        <end position="249"/>
    </location>
</feature>
<evidence type="ECO:0000313" key="3">
    <source>
        <dbReference type="EMBL" id="EFI92343.1"/>
    </source>
</evidence>
<protein>
    <recommendedName>
        <fullName evidence="2">DUF7918 domain-containing protein</fullName>
    </recommendedName>
</protein>
<organism evidence="4">
    <name type="scientific">Schizophyllum commune (strain H4-8 / FGSC 9210)</name>
    <name type="common">Split gill fungus</name>
    <dbReference type="NCBI Taxonomy" id="578458"/>
    <lineage>
        <taxon>Eukaryota</taxon>
        <taxon>Fungi</taxon>
        <taxon>Dikarya</taxon>
        <taxon>Basidiomycota</taxon>
        <taxon>Agaricomycotina</taxon>
        <taxon>Agaricomycetes</taxon>
        <taxon>Agaricomycetidae</taxon>
        <taxon>Agaricales</taxon>
        <taxon>Schizophyllaceae</taxon>
        <taxon>Schizophyllum</taxon>
    </lineage>
</organism>
<evidence type="ECO:0000259" key="2">
    <source>
        <dbReference type="Pfam" id="PF25534"/>
    </source>
</evidence>
<dbReference type="HOGENOM" id="CLU_060356_0_0_1"/>
<dbReference type="EMBL" id="GL377313">
    <property type="protein sequence ID" value="EFI92343.1"/>
    <property type="molecule type" value="Genomic_DNA"/>
</dbReference>
<dbReference type="PANTHER" id="PTHR36223:SF1">
    <property type="entry name" value="TRANSCRIPTION ELONGATION FACTOR EAF N-TERMINAL DOMAIN-CONTAINING PROTEIN"/>
    <property type="match status" value="1"/>
</dbReference>
<dbReference type="eggNOG" id="ENOG502SAV6">
    <property type="taxonomic scope" value="Eukaryota"/>
</dbReference>
<reference evidence="3 4" key="1">
    <citation type="journal article" date="2010" name="Nat. Biotechnol.">
        <title>Genome sequence of the model mushroom Schizophyllum commune.</title>
        <authorList>
            <person name="Ohm R.A."/>
            <person name="de Jong J.F."/>
            <person name="Lugones L.G."/>
            <person name="Aerts A."/>
            <person name="Kothe E."/>
            <person name="Stajich J.E."/>
            <person name="de Vries R.P."/>
            <person name="Record E."/>
            <person name="Levasseur A."/>
            <person name="Baker S.E."/>
            <person name="Bartholomew K.A."/>
            <person name="Coutinho P.M."/>
            <person name="Erdmann S."/>
            <person name="Fowler T.J."/>
            <person name="Gathman A.C."/>
            <person name="Lombard V."/>
            <person name="Henrissat B."/>
            <person name="Knabe N."/>
            <person name="Kuees U."/>
            <person name="Lilly W.W."/>
            <person name="Lindquist E."/>
            <person name="Lucas S."/>
            <person name="Magnuson J.K."/>
            <person name="Piumi F."/>
            <person name="Raudaskoski M."/>
            <person name="Salamov A."/>
            <person name="Schmutz J."/>
            <person name="Schwarze F.W.M.R."/>
            <person name="vanKuyk P.A."/>
            <person name="Horton J.S."/>
            <person name="Grigoriev I.V."/>
            <person name="Woesten H.A.B."/>
        </authorList>
    </citation>
    <scope>NUCLEOTIDE SEQUENCE [LARGE SCALE GENOMIC DNA]</scope>
    <source>
        <strain evidence="4">H4-8 / FGSC 9210</strain>
    </source>
</reference>
<dbReference type="STRING" id="578458.D8QI47"/>
<keyword evidence="4" id="KW-1185">Reference proteome</keyword>
<feature type="domain" description="DUF7918" evidence="2">
    <location>
        <begin position="6"/>
        <end position="207"/>
    </location>
</feature>
<accession>D8QI47</accession>
<evidence type="ECO:0000313" key="4">
    <source>
        <dbReference type="Proteomes" id="UP000007431"/>
    </source>
</evidence>
<dbReference type="Pfam" id="PF25534">
    <property type="entry name" value="DUF7918"/>
    <property type="match status" value="1"/>
</dbReference>
<dbReference type="RefSeq" id="XP_003027246.1">
    <property type="nucleotide sequence ID" value="XM_003027200.1"/>
</dbReference>
<dbReference type="OrthoDB" id="3364132at2759"/>
<dbReference type="InterPro" id="IPR057678">
    <property type="entry name" value="DUF7918"/>
</dbReference>
<dbReference type="GeneID" id="9593812"/>
<dbReference type="OMA" id="NEVTCWI"/>
<feature type="compositionally biased region" description="Low complexity" evidence="1">
    <location>
        <begin position="217"/>
        <end position="226"/>
    </location>
</feature>
<dbReference type="InParanoid" id="D8QI47"/>
<dbReference type="VEuPathDB" id="FungiDB:SCHCODRAFT_02642638"/>
<evidence type="ECO:0000256" key="1">
    <source>
        <dbReference type="SAM" id="MobiDB-lite"/>
    </source>
</evidence>
<gene>
    <name evidence="3" type="ORF">SCHCODRAFT_113575</name>
</gene>
<feature type="compositionally biased region" description="Basic and acidic residues" evidence="1">
    <location>
        <begin position="234"/>
        <end position="249"/>
    </location>
</feature>
<proteinExistence type="predicted"/>
<sequence>MKCNKLECYITADKQRLDEYGVDLNEEENTCSTWIPSKAGQDFAVVLADPQKAHAADSLELNLFFDGVRCEDSVVPSAHSSKVSTLRDTIVSETERRNFQFAALELTDDDSLLGKSVQRAGEIKLEVWRCRVTGKGGYLRGKAVSGPSKVHEKTKKGLAHTVGYGKAEKAKRNRSVYADKVGQKPIATFTFYYRSLDILRANGIAPKPAEETRSESRSPSPESSTARKGKKRKASDESEPQQKKIKPEVVDIEELQRIEDRVRQAEEELRKARLEMYRQRGNERVKLEDVSTFVPGEVIDLTDD</sequence>
<dbReference type="AlphaFoldDB" id="D8QI47"/>
<dbReference type="Proteomes" id="UP000007431">
    <property type="component" value="Unassembled WGS sequence"/>
</dbReference>
<feature type="non-terminal residue" evidence="3">
    <location>
        <position position="304"/>
    </location>
</feature>
<name>D8QI47_SCHCM</name>
<dbReference type="KEGG" id="scm:SCHCO_02642638"/>